<name>A0ABX0Y804_9ACTN</name>
<keyword evidence="3" id="KW-1185">Reference proteome</keyword>
<dbReference type="PROSITE" id="PS50914">
    <property type="entry name" value="BON"/>
    <property type="match status" value="3"/>
</dbReference>
<dbReference type="InterPro" id="IPR051686">
    <property type="entry name" value="Lipoprotein_DolP"/>
</dbReference>
<dbReference type="Proteomes" id="UP000722989">
    <property type="component" value="Unassembled WGS sequence"/>
</dbReference>
<comment type="caution">
    <text evidence="2">The sequence shown here is derived from an EMBL/GenBank/DDBJ whole genome shotgun (WGS) entry which is preliminary data.</text>
</comment>
<feature type="domain" description="BON" evidence="1">
    <location>
        <begin position="83"/>
        <end position="151"/>
    </location>
</feature>
<evidence type="ECO:0000313" key="3">
    <source>
        <dbReference type="Proteomes" id="UP000722989"/>
    </source>
</evidence>
<dbReference type="RefSeq" id="WP_167929120.1">
    <property type="nucleotide sequence ID" value="NZ_JAATVY010000050.1"/>
</dbReference>
<protein>
    <submittedName>
        <fullName evidence="2">BON domain-containing protein</fullName>
    </submittedName>
</protein>
<dbReference type="Gene3D" id="3.30.1340.30">
    <property type="match status" value="3"/>
</dbReference>
<feature type="domain" description="BON" evidence="1">
    <location>
        <begin position="8"/>
        <end position="76"/>
    </location>
</feature>
<dbReference type="EMBL" id="JAATVY010000050">
    <property type="protein sequence ID" value="NJC74216.1"/>
    <property type="molecule type" value="Genomic_DNA"/>
</dbReference>
<dbReference type="SMART" id="SM00749">
    <property type="entry name" value="BON"/>
    <property type="match status" value="2"/>
</dbReference>
<dbReference type="InterPro" id="IPR014004">
    <property type="entry name" value="Transpt-assoc_nodulatn_dom_bac"/>
</dbReference>
<dbReference type="Pfam" id="PF04972">
    <property type="entry name" value="BON"/>
    <property type="match status" value="3"/>
</dbReference>
<dbReference type="PANTHER" id="PTHR34606">
    <property type="entry name" value="BON DOMAIN-CONTAINING PROTEIN"/>
    <property type="match status" value="1"/>
</dbReference>
<evidence type="ECO:0000259" key="1">
    <source>
        <dbReference type="PROSITE" id="PS50914"/>
    </source>
</evidence>
<feature type="domain" description="BON" evidence="1">
    <location>
        <begin position="156"/>
        <end position="224"/>
    </location>
</feature>
<accession>A0ABX0Y804</accession>
<evidence type="ECO:0000313" key="2">
    <source>
        <dbReference type="EMBL" id="NJC74216.1"/>
    </source>
</evidence>
<gene>
    <name evidence="2" type="ORF">HC031_31555</name>
</gene>
<proteinExistence type="predicted"/>
<dbReference type="InterPro" id="IPR007055">
    <property type="entry name" value="BON_dom"/>
</dbReference>
<dbReference type="PANTHER" id="PTHR34606:SF15">
    <property type="entry name" value="BON DOMAIN-CONTAINING PROTEIN"/>
    <property type="match status" value="1"/>
</dbReference>
<sequence length="239" mass="26706">MTIPQVRTDEEIRRDVLDELKWDRRFRVHDVDVAVENGVVTLTGWVRYCSEASLAELAARRVLGVRDVVNNIETRVAGCDARGDADLVVDVTRAVRDNVEIRDRPPEVTIEDGWVTLRGEVDWNHIRQAVENAVKRVPGVRGITSLMSVRPWKKPSAEELKNKVEEAMRRNCGTGSRPITVEVEGDTVTLTGTVRTWCEKDAADKIAWFAPGITSVNNRIRVDPEHRPSYVGTGASGTP</sequence>
<organism evidence="2 3">
    <name type="scientific">Planosporangium thailandense</name>
    <dbReference type="NCBI Taxonomy" id="765197"/>
    <lineage>
        <taxon>Bacteria</taxon>
        <taxon>Bacillati</taxon>
        <taxon>Actinomycetota</taxon>
        <taxon>Actinomycetes</taxon>
        <taxon>Micromonosporales</taxon>
        <taxon>Micromonosporaceae</taxon>
        <taxon>Planosporangium</taxon>
    </lineage>
</organism>
<reference evidence="2 3" key="1">
    <citation type="submission" date="2020-03" db="EMBL/GenBank/DDBJ databases">
        <title>WGS of the type strain of Planosporangium spp.</title>
        <authorList>
            <person name="Thawai C."/>
        </authorList>
    </citation>
    <scope>NUCLEOTIDE SEQUENCE [LARGE SCALE GENOMIC DNA]</scope>
    <source>
        <strain evidence="2 3">TBRC 5610</strain>
    </source>
</reference>